<reference evidence="1" key="1">
    <citation type="journal article" date="2023" name="Plant J.">
        <title>Genome sequences and population genomics provide insights into the demographic history, inbreeding, and mutation load of two 'living fossil' tree species of Dipteronia.</title>
        <authorList>
            <person name="Feng Y."/>
            <person name="Comes H.P."/>
            <person name="Chen J."/>
            <person name="Zhu S."/>
            <person name="Lu R."/>
            <person name="Zhang X."/>
            <person name="Li P."/>
            <person name="Qiu J."/>
            <person name="Olsen K.M."/>
            <person name="Qiu Y."/>
        </authorList>
    </citation>
    <scope>NUCLEOTIDE SEQUENCE</scope>
    <source>
        <strain evidence="1">KIB01</strain>
    </source>
</reference>
<comment type="caution">
    <text evidence="1">The sequence shown here is derived from an EMBL/GenBank/DDBJ whole genome shotgun (WGS) entry which is preliminary data.</text>
</comment>
<sequence>MFKREIKKKKEELAIASNVVELHSSRAVREIKCQLDEIKKAVFDKTPTKAPGVDGMPTQFYQKNWKIMGDCVTSACLRCLNDGDFLEDVNKTFITLFPEVSNANRITDFSLINQRTVIYKVMAKSLANWLCVVIGDVISEAQSVFFPGRLIIDNTIIGFECIHVLRIRKQKTDDSLLFDKANSKNYLAIKRSLGDCALASGQAMNFNKSAFCTRKYVPTTVRARLANIVDVNFVRCHERYLGLPSFTGKKIKELFENLKDRIWSKVSEWRHKLFTAGGKEVLIKAVIQVIPFYTMNLFCLPK</sequence>
<name>A0AAD9U6Q3_9ROSI</name>
<evidence type="ECO:0000313" key="2">
    <source>
        <dbReference type="Proteomes" id="UP001280121"/>
    </source>
</evidence>
<dbReference type="EMBL" id="JANJYI010000005">
    <property type="protein sequence ID" value="KAK2648911.1"/>
    <property type="molecule type" value="Genomic_DNA"/>
</dbReference>
<keyword evidence="2" id="KW-1185">Reference proteome</keyword>
<feature type="non-terminal residue" evidence="1">
    <location>
        <position position="1"/>
    </location>
</feature>
<dbReference type="InterPro" id="IPR052343">
    <property type="entry name" value="Retrotransposon-Effector_Assoc"/>
</dbReference>
<protein>
    <recommendedName>
        <fullName evidence="3">Reverse transcriptase domain-containing protein</fullName>
    </recommendedName>
</protein>
<dbReference type="PANTHER" id="PTHR46890:SF48">
    <property type="entry name" value="RNA-DIRECTED DNA POLYMERASE"/>
    <property type="match status" value="1"/>
</dbReference>
<proteinExistence type="predicted"/>
<evidence type="ECO:0008006" key="3">
    <source>
        <dbReference type="Google" id="ProtNLM"/>
    </source>
</evidence>
<dbReference type="Proteomes" id="UP001280121">
    <property type="component" value="Unassembled WGS sequence"/>
</dbReference>
<organism evidence="1 2">
    <name type="scientific">Dipteronia dyeriana</name>
    <dbReference type="NCBI Taxonomy" id="168575"/>
    <lineage>
        <taxon>Eukaryota</taxon>
        <taxon>Viridiplantae</taxon>
        <taxon>Streptophyta</taxon>
        <taxon>Embryophyta</taxon>
        <taxon>Tracheophyta</taxon>
        <taxon>Spermatophyta</taxon>
        <taxon>Magnoliopsida</taxon>
        <taxon>eudicotyledons</taxon>
        <taxon>Gunneridae</taxon>
        <taxon>Pentapetalae</taxon>
        <taxon>rosids</taxon>
        <taxon>malvids</taxon>
        <taxon>Sapindales</taxon>
        <taxon>Sapindaceae</taxon>
        <taxon>Hippocastanoideae</taxon>
        <taxon>Acereae</taxon>
        <taxon>Dipteronia</taxon>
    </lineage>
</organism>
<dbReference type="PANTHER" id="PTHR46890">
    <property type="entry name" value="NON-LTR RETROLELEMENT REVERSE TRANSCRIPTASE-LIKE PROTEIN-RELATED"/>
    <property type="match status" value="1"/>
</dbReference>
<accession>A0AAD9U6Q3</accession>
<gene>
    <name evidence="1" type="ORF">Ddye_016400</name>
</gene>
<dbReference type="AlphaFoldDB" id="A0AAD9U6Q3"/>
<evidence type="ECO:0000313" key="1">
    <source>
        <dbReference type="EMBL" id="KAK2648911.1"/>
    </source>
</evidence>